<feature type="transmembrane region" description="Helical" evidence="1">
    <location>
        <begin position="37"/>
        <end position="57"/>
    </location>
</feature>
<keyword evidence="3" id="KW-1185">Reference proteome</keyword>
<keyword evidence="1" id="KW-0812">Transmembrane</keyword>
<dbReference type="OrthoDB" id="2353968at2"/>
<keyword evidence="1" id="KW-1133">Transmembrane helix</keyword>
<dbReference type="EMBL" id="MYFO01000003">
    <property type="protein sequence ID" value="TFE90911.1"/>
    <property type="molecule type" value="Genomic_DNA"/>
</dbReference>
<gene>
    <name evidence="2" type="ORF">B5M42_03555</name>
</gene>
<accession>A0A4Y8Q8K5</accession>
<protein>
    <submittedName>
        <fullName evidence="2">SigmaY antisigma factor component</fullName>
    </submittedName>
</protein>
<reference evidence="2 3" key="1">
    <citation type="submission" date="2017-03" db="EMBL/GenBank/DDBJ databases">
        <title>Isolation of Levoglucosan Utilizing Bacteria.</title>
        <authorList>
            <person name="Arya A.S."/>
        </authorList>
    </citation>
    <scope>NUCLEOTIDE SEQUENCE [LARGE SCALE GENOMIC DNA]</scope>
    <source>
        <strain evidence="2 3">MEC069</strain>
    </source>
</reference>
<sequence>MTTWDKLPLWLWIALGILMLAQSTLLFLDAQRQGRRYWFWGLWGLIQFPLPSLVYLLTVRRAHRRREG</sequence>
<dbReference type="AlphaFoldDB" id="A0A4Y8Q8K5"/>
<name>A0A4Y8Q8K5_9BACL</name>
<evidence type="ECO:0000313" key="3">
    <source>
        <dbReference type="Proteomes" id="UP000298246"/>
    </source>
</evidence>
<evidence type="ECO:0000313" key="2">
    <source>
        <dbReference type="EMBL" id="TFE90911.1"/>
    </source>
</evidence>
<keyword evidence="1" id="KW-0472">Membrane</keyword>
<proteinExistence type="predicted"/>
<feature type="transmembrane region" description="Helical" evidence="1">
    <location>
        <begin position="7"/>
        <end position="25"/>
    </location>
</feature>
<dbReference type="RefSeq" id="WP_134749796.1">
    <property type="nucleotide sequence ID" value="NZ_MYFO02000007.1"/>
</dbReference>
<organism evidence="2 3">
    <name type="scientific">Paenibacillus athensensis</name>
    <dbReference type="NCBI Taxonomy" id="1967502"/>
    <lineage>
        <taxon>Bacteria</taxon>
        <taxon>Bacillati</taxon>
        <taxon>Bacillota</taxon>
        <taxon>Bacilli</taxon>
        <taxon>Bacillales</taxon>
        <taxon>Paenibacillaceae</taxon>
        <taxon>Paenibacillus</taxon>
    </lineage>
</organism>
<comment type="caution">
    <text evidence="2">The sequence shown here is derived from an EMBL/GenBank/DDBJ whole genome shotgun (WGS) entry which is preliminary data.</text>
</comment>
<dbReference type="Proteomes" id="UP000298246">
    <property type="component" value="Unassembled WGS sequence"/>
</dbReference>
<evidence type="ECO:0000256" key="1">
    <source>
        <dbReference type="SAM" id="Phobius"/>
    </source>
</evidence>